<dbReference type="PROSITE" id="PS51318">
    <property type="entry name" value="TAT"/>
    <property type="match status" value="1"/>
</dbReference>
<evidence type="ECO:0000256" key="15">
    <source>
        <dbReference type="ARBA" id="ARBA00049778"/>
    </source>
</evidence>
<dbReference type="SUPFAM" id="SSF51905">
    <property type="entry name" value="FAD/NAD(P)-binding domain"/>
    <property type="match status" value="1"/>
</dbReference>
<comment type="cofactor">
    <cofactor evidence="1">
        <name>FAD</name>
        <dbReference type="ChEBI" id="CHEBI:57692"/>
    </cofactor>
</comment>
<reference evidence="18 19" key="1">
    <citation type="submission" date="2018-03" db="EMBL/GenBank/DDBJ databases">
        <title>Chitinolytic properties of Streptosporangium nondiastaticum TBG75A20.</title>
        <authorList>
            <person name="Gayathri V."/>
            <person name="Shiburaj S."/>
        </authorList>
    </citation>
    <scope>NUCLEOTIDE SEQUENCE [LARGE SCALE GENOMIC DNA]</scope>
    <source>
        <strain evidence="18 19">TBG75A20</strain>
    </source>
</reference>
<dbReference type="EC" id="5.3.3.1" evidence="11"/>
<organism evidence="18 19">
    <name type="scientific">Streptosporangium nondiastaticum</name>
    <dbReference type="NCBI Taxonomy" id="35764"/>
    <lineage>
        <taxon>Bacteria</taxon>
        <taxon>Bacillati</taxon>
        <taxon>Actinomycetota</taxon>
        <taxon>Actinomycetes</taxon>
        <taxon>Streptosporangiales</taxon>
        <taxon>Streptosporangiaceae</taxon>
        <taxon>Streptosporangium</taxon>
    </lineage>
</organism>
<dbReference type="GO" id="GO:0008203">
    <property type="term" value="P:cholesterol metabolic process"/>
    <property type="evidence" value="ECO:0007669"/>
    <property type="project" value="UniProtKB-KW"/>
</dbReference>
<dbReference type="InterPro" id="IPR036188">
    <property type="entry name" value="FAD/NAD-bd_sf"/>
</dbReference>
<keyword evidence="10" id="KW-0413">Isomerase</keyword>
<dbReference type="InterPro" id="IPR007867">
    <property type="entry name" value="GMC_OxRtase_C"/>
</dbReference>
<protein>
    <recommendedName>
        <fullName evidence="14">Cholesterol oxidase</fullName>
        <ecNumber evidence="13">1.1.3.6</ecNumber>
        <ecNumber evidence="11">5.3.3.1</ecNumber>
    </recommendedName>
    <alternativeName>
        <fullName evidence="15">Cholesterol isomerase</fullName>
    </alternativeName>
</protein>
<gene>
    <name evidence="18" type="ORF">B7P34_03715</name>
</gene>
<evidence type="ECO:0000256" key="3">
    <source>
        <dbReference type="ARBA" id="ARBA00022548"/>
    </source>
</evidence>
<keyword evidence="4" id="KW-0285">Flavoprotein</keyword>
<evidence type="ECO:0000256" key="6">
    <source>
        <dbReference type="ARBA" id="ARBA00023002"/>
    </source>
</evidence>
<evidence type="ECO:0000256" key="7">
    <source>
        <dbReference type="ARBA" id="ARBA00023098"/>
    </source>
</evidence>
<sequence length="537" mass="56464">MRGGDTSGGPVPDPYRRDVLGLAAKGALAGIAGAVLGPPGSRARAAAASRTHFRALVIGSGFGGSVAALRLGRAGVDTLVVERGREWPVLPARPVFGSSTRVTSTMFWFRRTTRWPGMLPVPVTPAPGVMELSEERNLDIACGAAVGGGSVVYTGVTIAPPRSCFERLYPRGLPYDEFAGRWFPAVRAMLRASPMPEDVYGSAPFAHSRLWDRQLANARMTTRPADSTFDWQVVRRELAHTLPPSATIGESDFGCGNGAKRDLTRTYLPAALATGHVQLRALHEVRSVGRRRDGTYSVVVRRLSEDGAALGTTEYTCEMLFLAAGTLNTNRLLVAAREEGRLPDLPATIGTGFGDNGDQGNLRSQPLEPIGPAQGSPCASTAFFPTGFGLPLRVENWLLSGYAGLPATATFAVTADTDHRGTFRYDPATRRVVLADWTREKSAAAARAVLAFSTRVIEANPGSLPVTVNNLHPFTGHPVGGCVIGSSTDLEGRVKGCKGLYVVDGSLLPGSVGGANPSLTIAALAERALAGIVAAGG</sequence>
<dbReference type="GO" id="GO:0016995">
    <property type="term" value="F:cholesterol oxidase activity"/>
    <property type="evidence" value="ECO:0007669"/>
    <property type="project" value="UniProtKB-EC"/>
</dbReference>
<evidence type="ECO:0000256" key="4">
    <source>
        <dbReference type="ARBA" id="ARBA00022630"/>
    </source>
</evidence>
<dbReference type="EMBL" id="PXWG01000004">
    <property type="protein sequence ID" value="PSJ30113.1"/>
    <property type="molecule type" value="Genomic_DNA"/>
</dbReference>
<comment type="caution">
    <text evidence="18">The sequence shown here is derived from an EMBL/GenBank/DDBJ whole genome shotgun (WGS) entry which is preliminary data.</text>
</comment>
<keyword evidence="19" id="KW-1185">Reference proteome</keyword>
<dbReference type="Proteomes" id="UP000242427">
    <property type="component" value="Unassembled WGS sequence"/>
</dbReference>
<comment type="similarity">
    <text evidence="2">Belongs to the GMC oxidoreductase family.</text>
</comment>
<dbReference type="Gene3D" id="3.50.50.60">
    <property type="entry name" value="FAD/NAD(P)-binding domain"/>
    <property type="match status" value="1"/>
</dbReference>
<evidence type="ECO:0000259" key="17">
    <source>
        <dbReference type="Pfam" id="PF05199"/>
    </source>
</evidence>
<dbReference type="GO" id="GO:0004769">
    <property type="term" value="F:steroid Delta-isomerase activity"/>
    <property type="evidence" value="ECO:0007669"/>
    <property type="project" value="UniProtKB-EC"/>
</dbReference>
<evidence type="ECO:0000256" key="2">
    <source>
        <dbReference type="ARBA" id="ARBA00010790"/>
    </source>
</evidence>
<dbReference type="InterPro" id="IPR052542">
    <property type="entry name" value="Cholesterol_Oxidase"/>
</dbReference>
<evidence type="ECO:0000256" key="5">
    <source>
        <dbReference type="ARBA" id="ARBA00022827"/>
    </source>
</evidence>
<evidence type="ECO:0000256" key="12">
    <source>
        <dbReference type="ARBA" id="ARBA00049645"/>
    </source>
</evidence>
<evidence type="ECO:0000256" key="9">
    <source>
        <dbReference type="ARBA" id="ARBA00023221"/>
    </source>
</evidence>
<dbReference type="GO" id="GO:0050660">
    <property type="term" value="F:flavin adenine dinucleotide binding"/>
    <property type="evidence" value="ECO:0007669"/>
    <property type="project" value="InterPro"/>
</dbReference>
<accession>A0A9X7PJF8</accession>
<evidence type="ECO:0000256" key="8">
    <source>
        <dbReference type="ARBA" id="ARBA00023166"/>
    </source>
</evidence>
<keyword evidence="8" id="KW-1207">Sterol metabolism</keyword>
<keyword evidence="3" id="KW-0153">Cholesterol metabolism</keyword>
<name>A0A9X7PJF8_9ACTN</name>
<evidence type="ECO:0000256" key="10">
    <source>
        <dbReference type="ARBA" id="ARBA00023235"/>
    </source>
</evidence>
<evidence type="ECO:0000256" key="1">
    <source>
        <dbReference type="ARBA" id="ARBA00001974"/>
    </source>
</evidence>
<evidence type="ECO:0000313" key="19">
    <source>
        <dbReference type="Proteomes" id="UP000242427"/>
    </source>
</evidence>
<dbReference type="Gene3D" id="3.30.410.10">
    <property type="entry name" value="Cholesterol Oxidase, domain 2"/>
    <property type="match status" value="1"/>
</dbReference>
<comment type="pathway">
    <text evidence="12">Steroid metabolism; cholesterol degradation.</text>
</comment>
<dbReference type="AlphaFoldDB" id="A0A9X7PJF8"/>
<dbReference type="EC" id="1.1.3.6" evidence="13"/>
<dbReference type="InterPro" id="IPR006311">
    <property type="entry name" value="TAT_signal"/>
</dbReference>
<feature type="domain" description="Glucose-methanol-choline oxidoreductase C-terminal" evidence="17">
    <location>
        <begin position="457"/>
        <end position="525"/>
    </location>
</feature>
<keyword evidence="6" id="KW-0560">Oxidoreductase</keyword>
<evidence type="ECO:0000256" key="13">
    <source>
        <dbReference type="ARBA" id="ARBA00049723"/>
    </source>
</evidence>
<evidence type="ECO:0000256" key="11">
    <source>
        <dbReference type="ARBA" id="ARBA00038856"/>
    </source>
</evidence>
<evidence type="ECO:0000313" key="18">
    <source>
        <dbReference type="EMBL" id="PSJ30113.1"/>
    </source>
</evidence>
<dbReference type="InterPro" id="IPR000172">
    <property type="entry name" value="GMC_OxRdtase_N"/>
</dbReference>
<proteinExistence type="inferred from homology"/>
<dbReference type="Pfam" id="PF00732">
    <property type="entry name" value="GMC_oxred_N"/>
    <property type="match status" value="1"/>
</dbReference>
<dbReference type="PANTHER" id="PTHR47470">
    <property type="entry name" value="CHOLESTEROL OXIDASE"/>
    <property type="match status" value="1"/>
</dbReference>
<feature type="domain" description="Glucose-methanol-choline oxidoreductase N-terminal" evidence="16">
    <location>
        <begin position="121"/>
        <end position="333"/>
    </location>
</feature>
<dbReference type="Pfam" id="PF05199">
    <property type="entry name" value="GMC_oxred_C"/>
    <property type="match status" value="1"/>
</dbReference>
<dbReference type="OrthoDB" id="3587784at2"/>
<keyword evidence="9" id="KW-0753">Steroid metabolism</keyword>
<evidence type="ECO:0000259" key="16">
    <source>
        <dbReference type="Pfam" id="PF00732"/>
    </source>
</evidence>
<keyword evidence="7" id="KW-0443">Lipid metabolism</keyword>
<evidence type="ECO:0000256" key="14">
    <source>
        <dbReference type="ARBA" id="ARBA00049744"/>
    </source>
</evidence>
<keyword evidence="5" id="KW-0274">FAD</keyword>
<dbReference type="PANTHER" id="PTHR47470:SF1">
    <property type="entry name" value="FAD-DEPENDENT OXIDOREDUCTASE 2 FAD BINDING DOMAIN-CONTAINING PROTEIN"/>
    <property type="match status" value="1"/>
</dbReference>